<keyword evidence="3" id="KW-0949">S-adenosyl-L-methionine</keyword>
<dbReference type="Pfam" id="PF08021">
    <property type="entry name" value="FAD_binding_9"/>
    <property type="match status" value="1"/>
</dbReference>
<dbReference type="CDD" id="cd06193">
    <property type="entry name" value="siderophore_interacting"/>
    <property type="match status" value="1"/>
</dbReference>
<dbReference type="Pfam" id="PF04954">
    <property type="entry name" value="SIP"/>
    <property type="match status" value="1"/>
</dbReference>
<evidence type="ECO:0000256" key="3">
    <source>
        <dbReference type="ARBA" id="ARBA00022691"/>
    </source>
</evidence>
<dbReference type="SUPFAM" id="SSF63380">
    <property type="entry name" value="Riboflavin synthase domain-like"/>
    <property type="match status" value="1"/>
</dbReference>
<keyword evidence="2" id="KW-0808">Transferase</keyword>
<dbReference type="InterPro" id="IPR039374">
    <property type="entry name" value="SIP_fam"/>
</dbReference>
<keyword evidence="1" id="KW-0489">Methyltransferase</keyword>
<dbReference type="SUPFAM" id="SSF46785">
    <property type="entry name" value="Winged helix' DNA-binding domain"/>
    <property type="match status" value="1"/>
</dbReference>
<dbReference type="Pfam" id="PF08100">
    <property type="entry name" value="Dimerisation"/>
    <property type="match status" value="1"/>
</dbReference>
<keyword evidence="5" id="KW-1185">Reference proteome</keyword>
<dbReference type="Gene3D" id="1.10.10.10">
    <property type="entry name" value="Winged helix-like DNA-binding domain superfamily/Winged helix DNA-binding domain"/>
    <property type="match status" value="1"/>
</dbReference>
<accession>A0A1G8P3I0</accession>
<dbReference type="InterPro" id="IPR017927">
    <property type="entry name" value="FAD-bd_FR_type"/>
</dbReference>
<dbReference type="InterPro" id="IPR017938">
    <property type="entry name" value="Riboflavin_synthase-like_b-brl"/>
</dbReference>
<dbReference type="PROSITE" id="PS51384">
    <property type="entry name" value="FAD_FR"/>
    <property type="match status" value="1"/>
</dbReference>
<dbReference type="GO" id="GO:0016491">
    <property type="term" value="F:oxidoreductase activity"/>
    <property type="evidence" value="ECO:0007669"/>
    <property type="project" value="InterPro"/>
</dbReference>
<dbReference type="InterPro" id="IPR029063">
    <property type="entry name" value="SAM-dependent_MTases_sf"/>
</dbReference>
<dbReference type="Pfam" id="PF00891">
    <property type="entry name" value="Methyltransf_2"/>
    <property type="match status" value="1"/>
</dbReference>
<dbReference type="InterPro" id="IPR007037">
    <property type="entry name" value="SIP_rossman_dom"/>
</dbReference>
<dbReference type="PROSITE" id="PS51683">
    <property type="entry name" value="SAM_OMT_II"/>
    <property type="match status" value="1"/>
</dbReference>
<proteinExistence type="predicted"/>
<dbReference type="InterPro" id="IPR016461">
    <property type="entry name" value="COMT-like"/>
</dbReference>
<evidence type="ECO:0000313" key="5">
    <source>
        <dbReference type="Proteomes" id="UP000183263"/>
    </source>
</evidence>
<dbReference type="Gene3D" id="3.40.50.150">
    <property type="entry name" value="Vaccinia Virus protein VP39"/>
    <property type="match status" value="1"/>
</dbReference>
<dbReference type="PANTHER" id="PTHR30157:SF0">
    <property type="entry name" value="NADPH-DEPENDENT FERRIC-CHELATE REDUCTASE"/>
    <property type="match status" value="1"/>
</dbReference>
<sequence>MATTAREGTIYPISLRELDVLEVYDVTPGMRRVVLGGPNLHAHRRDGVTVPPLRTLGFDDDVKILPPDPATGTLGIDLPTNNDRGTVDWPPGSFEYTRTYTVRRFDADRNELTIDFALHRTGLASTWARRVSPGETLLVAGPRHSAGLPVGADWMLIGGDETALPAIGHCLEKLPASMAATVVIEVAEPGHHQDLTSAASVDITWLYRSENDGRSRLVEAVQGAPWRPGQPYLWVAGETLTIKPLRRWAKVEKEIPKQFVEIVGYWRHREVATVADDPEVVDLSAEEDATSALHEMSELLPPLALRTAVTLGIFEAIDGGAATSDDIAERCGADPVALRKLLRHLTLMNLLRSTGTGHELTEAGSLLADPDHFVTGALHFDSIHTRLDLTFLGLLEAIRTGRAVGWEGVTVAERMQDPVFAADFHDERARDAQYRAPALPDAVDFSGVTTIGVVGEGGGVYADTLLRMLPQIRVRLVGLPSVTERAFADVSADRRDRVLRIDASEFTPLTEPVDLVVAGGVLETLPDGDAAMLLRSLGASSGRVVLVTDLLDPDTTDDHDTEDDLRLLCLHGAGRRTEDEARALVASIGGSSVRVAPLGWGSNVVEFELDRRG</sequence>
<dbReference type="OrthoDB" id="9814826at2"/>
<dbReference type="Gene3D" id="1.10.287.1350">
    <property type="match status" value="1"/>
</dbReference>
<dbReference type="Gene3D" id="3.40.50.80">
    <property type="entry name" value="Nucleotide-binding domain of ferredoxin-NADP reductase (FNR) module"/>
    <property type="match status" value="1"/>
</dbReference>
<evidence type="ECO:0000313" key="4">
    <source>
        <dbReference type="EMBL" id="SDI86390.1"/>
    </source>
</evidence>
<protein>
    <submittedName>
        <fullName evidence="4">NADPH-dependent ferric siderophore reductase, contains FAD-binding and SIP domains</fullName>
    </submittedName>
</protein>
<name>A0A1G8P3I0_9NOCA</name>
<organism evidence="4 5">
    <name type="scientific">Rhodococcus triatomae</name>
    <dbReference type="NCBI Taxonomy" id="300028"/>
    <lineage>
        <taxon>Bacteria</taxon>
        <taxon>Bacillati</taxon>
        <taxon>Actinomycetota</taxon>
        <taxon>Actinomycetes</taxon>
        <taxon>Mycobacteriales</taxon>
        <taxon>Nocardiaceae</taxon>
        <taxon>Rhodococcus</taxon>
    </lineage>
</organism>
<dbReference type="RefSeq" id="WP_072739106.1">
    <property type="nucleotide sequence ID" value="NZ_CP048813.1"/>
</dbReference>
<dbReference type="InterPro" id="IPR036388">
    <property type="entry name" value="WH-like_DNA-bd_sf"/>
</dbReference>
<dbReference type="PANTHER" id="PTHR30157">
    <property type="entry name" value="FERRIC REDUCTASE, NADPH-DEPENDENT"/>
    <property type="match status" value="1"/>
</dbReference>
<dbReference type="InterPro" id="IPR013113">
    <property type="entry name" value="SIP_FAD-bd"/>
</dbReference>
<evidence type="ECO:0000256" key="2">
    <source>
        <dbReference type="ARBA" id="ARBA00022679"/>
    </source>
</evidence>
<dbReference type="InterPro" id="IPR039261">
    <property type="entry name" value="FNR_nucleotide-bd"/>
</dbReference>
<dbReference type="EMBL" id="FNDN01000012">
    <property type="protein sequence ID" value="SDI86390.1"/>
    <property type="molecule type" value="Genomic_DNA"/>
</dbReference>
<evidence type="ECO:0000256" key="1">
    <source>
        <dbReference type="ARBA" id="ARBA00022603"/>
    </source>
</evidence>
<dbReference type="GO" id="GO:0046983">
    <property type="term" value="F:protein dimerization activity"/>
    <property type="evidence" value="ECO:0007669"/>
    <property type="project" value="InterPro"/>
</dbReference>
<gene>
    <name evidence="4" type="ORF">SAMN05444695_11235</name>
</gene>
<reference evidence="4 5" key="1">
    <citation type="submission" date="2016-10" db="EMBL/GenBank/DDBJ databases">
        <authorList>
            <person name="de Groot N.N."/>
        </authorList>
    </citation>
    <scope>NUCLEOTIDE SEQUENCE [LARGE SCALE GENOMIC DNA]</scope>
    <source>
        <strain evidence="4 5">DSM 44892</strain>
    </source>
</reference>
<dbReference type="AlphaFoldDB" id="A0A1G8P3I0"/>
<dbReference type="GO" id="GO:0032259">
    <property type="term" value="P:methylation"/>
    <property type="evidence" value="ECO:0007669"/>
    <property type="project" value="UniProtKB-KW"/>
</dbReference>
<dbReference type="InterPro" id="IPR036390">
    <property type="entry name" value="WH_DNA-bd_sf"/>
</dbReference>
<dbReference type="InterPro" id="IPR001077">
    <property type="entry name" value="COMT_C"/>
</dbReference>
<dbReference type="SUPFAM" id="SSF53335">
    <property type="entry name" value="S-adenosyl-L-methionine-dependent methyltransferases"/>
    <property type="match status" value="1"/>
</dbReference>
<dbReference type="Proteomes" id="UP000183263">
    <property type="component" value="Unassembled WGS sequence"/>
</dbReference>
<dbReference type="Gene3D" id="2.40.30.10">
    <property type="entry name" value="Translation factors"/>
    <property type="match status" value="1"/>
</dbReference>
<dbReference type="InterPro" id="IPR012967">
    <property type="entry name" value="COMT_dimerisation"/>
</dbReference>
<dbReference type="GO" id="GO:0008171">
    <property type="term" value="F:O-methyltransferase activity"/>
    <property type="evidence" value="ECO:0007669"/>
    <property type="project" value="InterPro"/>
</dbReference>